<keyword evidence="3" id="KW-1185">Reference proteome</keyword>
<dbReference type="OrthoDB" id="1253363at2"/>
<sequence>MKKNSIKILLWTVLIIVLLLIYFYSSWFGYKKWQYRRDTRGNKEESIERGVFVKDLVCKEFFEKEISIKKFKAYIERGYKYGYFSENTTRVLDGFNFPYQISVDQLDISNDIYFSIDYNRSKGLIDNNNLITSHFVIYLKEPTFKDTLFVDIIYNNIDTIGIIKVFDK</sequence>
<comment type="caution">
    <text evidence="2">The sequence shown here is derived from an EMBL/GenBank/DDBJ whole genome shotgun (WGS) entry which is preliminary data.</text>
</comment>
<organism evidence="2 3">
    <name type="scientific">Apibacter adventoris</name>
    <dbReference type="NCBI Taxonomy" id="1679466"/>
    <lineage>
        <taxon>Bacteria</taxon>
        <taxon>Pseudomonadati</taxon>
        <taxon>Bacteroidota</taxon>
        <taxon>Flavobacteriia</taxon>
        <taxon>Flavobacteriales</taxon>
        <taxon>Weeksellaceae</taxon>
        <taxon>Apibacter</taxon>
    </lineage>
</organism>
<feature type="transmembrane region" description="Helical" evidence="1">
    <location>
        <begin position="6"/>
        <end position="30"/>
    </location>
</feature>
<keyword evidence="1" id="KW-0472">Membrane</keyword>
<accession>A0A2S8AFF2</accession>
<keyword evidence="1" id="KW-0812">Transmembrane</keyword>
<dbReference type="EMBL" id="PSZM01000003">
    <property type="protein sequence ID" value="PQL94863.1"/>
    <property type="molecule type" value="Genomic_DNA"/>
</dbReference>
<reference evidence="2 3" key="1">
    <citation type="submission" date="2018-02" db="EMBL/GenBank/DDBJ databases">
        <title>Genome sequences of Apibacter spp., gut symbionts of Asian honey bees.</title>
        <authorList>
            <person name="Kwong W.K."/>
            <person name="Steele M.I."/>
            <person name="Moran N.A."/>
        </authorList>
    </citation>
    <scope>NUCLEOTIDE SEQUENCE [LARGE SCALE GENOMIC DNA]</scope>
    <source>
        <strain evidence="3">wkB301</strain>
    </source>
</reference>
<evidence type="ECO:0000313" key="2">
    <source>
        <dbReference type="EMBL" id="PQL94863.1"/>
    </source>
</evidence>
<evidence type="ECO:0000313" key="3">
    <source>
        <dbReference type="Proteomes" id="UP000238042"/>
    </source>
</evidence>
<dbReference type="RefSeq" id="WP_105245834.1">
    <property type="nucleotide sequence ID" value="NZ_PSZM01000003.1"/>
</dbReference>
<keyword evidence="1" id="KW-1133">Transmembrane helix</keyword>
<evidence type="ECO:0000256" key="1">
    <source>
        <dbReference type="SAM" id="Phobius"/>
    </source>
</evidence>
<name>A0A2S8AFF2_9FLAO</name>
<gene>
    <name evidence="2" type="ORF">C4S77_02450</name>
</gene>
<dbReference type="Proteomes" id="UP000238042">
    <property type="component" value="Unassembled WGS sequence"/>
</dbReference>
<proteinExistence type="predicted"/>
<protein>
    <submittedName>
        <fullName evidence="2">Uncharacterized protein</fullName>
    </submittedName>
</protein>
<dbReference type="AlphaFoldDB" id="A0A2S8AFF2"/>